<gene>
    <name evidence="1" type="ORF">CWATWH0003_3639</name>
</gene>
<dbReference type="Proteomes" id="UP000003477">
    <property type="component" value="Unassembled WGS sequence"/>
</dbReference>
<dbReference type="GeneID" id="88769669"/>
<protein>
    <submittedName>
        <fullName evidence="1">Uncharacterized protein</fullName>
    </submittedName>
</protein>
<sequence length="57" mass="6852">MKRTTIKKGFNCLDFKQSSQEKIATEIKNLSHSEQIKYFKENIDESDLRIWWESLNT</sequence>
<dbReference type="RefSeq" id="WP_007311652.1">
    <property type="nucleotide sequence ID" value="NZ_AESD01000535.1"/>
</dbReference>
<dbReference type="AlphaFoldDB" id="G5J855"/>
<organism evidence="1 2">
    <name type="scientific">Crocosphaera watsonii WH 0003</name>
    <dbReference type="NCBI Taxonomy" id="423471"/>
    <lineage>
        <taxon>Bacteria</taxon>
        <taxon>Bacillati</taxon>
        <taxon>Cyanobacteriota</taxon>
        <taxon>Cyanophyceae</taxon>
        <taxon>Oscillatoriophycideae</taxon>
        <taxon>Chroococcales</taxon>
        <taxon>Aphanothecaceae</taxon>
        <taxon>Crocosphaera</taxon>
    </lineage>
</organism>
<accession>G5J855</accession>
<evidence type="ECO:0000313" key="2">
    <source>
        <dbReference type="Proteomes" id="UP000003477"/>
    </source>
</evidence>
<evidence type="ECO:0000313" key="1">
    <source>
        <dbReference type="EMBL" id="EHJ11647.1"/>
    </source>
</evidence>
<name>G5J855_CROWT</name>
<dbReference type="PATRIC" id="fig|423471.3.peg.3419"/>
<comment type="caution">
    <text evidence="1">The sequence shown here is derived from an EMBL/GenBank/DDBJ whole genome shotgun (WGS) entry which is preliminary data.</text>
</comment>
<reference evidence="1 2" key="1">
    <citation type="journal article" date="2011" name="Front. Microbiol.">
        <title>Two Strains of Crocosphaera watsonii with Highly Conserved Genomes are Distinguished by Strain-Specific Features.</title>
        <authorList>
            <person name="Bench S.R."/>
            <person name="Ilikchyan I.N."/>
            <person name="Tripp H.J."/>
            <person name="Zehr J.P."/>
        </authorList>
    </citation>
    <scope>NUCLEOTIDE SEQUENCE [LARGE SCALE GENOMIC DNA]</scope>
    <source>
        <strain evidence="1 2">WH 0003</strain>
    </source>
</reference>
<dbReference type="EMBL" id="AESD01000535">
    <property type="protein sequence ID" value="EHJ11647.1"/>
    <property type="molecule type" value="Genomic_DNA"/>
</dbReference>
<proteinExistence type="predicted"/>